<evidence type="ECO:0008006" key="3">
    <source>
        <dbReference type="Google" id="ProtNLM"/>
    </source>
</evidence>
<name>A0A6N9NL29_9FLAO</name>
<dbReference type="EMBL" id="WWNE01000008">
    <property type="protein sequence ID" value="NBG66559.1"/>
    <property type="molecule type" value="Genomic_DNA"/>
</dbReference>
<accession>A0A6N9NL29</accession>
<reference evidence="1 2" key="1">
    <citation type="submission" date="2019-12" db="EMBL/GenBank/DDBJ databases">
        <authorList>
            <person name="Zhao J."/>
        </authorList>
    </citation>
    <scope>NUCLEOTIDE SEQUENCE [LARGE SCALE GENOMIC DNA]</scope>
    <source>
        <strain evidence="1 2">S-15</strain>
    </source>
</reference>
<protein>
    <recommendedName>
        <fullName evidence="3">DUF2188 domain-containing protein</fullName>
    </recommendedName>
</protein>
<sequence length="69" mass="7849">MNITENRMQLFPHAGGWAIFYERTFSFSKVIHSFAKALLVAKELARMNCAQLLVRDEEGQVLLNASFTS</sequence>
<gene>
    <name evidence="1" type="ORF">GQN54_10560</name>
</gene>
<proteinExistence type="predicted"/>
<dbReference type="AlphaFoldDB" id="A0A6N9NL29"/>
<comment type="caution">
    <text evidence="1">The sequence shown here is derived from an EMBL/GenBank/DDBJ whole genome shotgun (WGS) entry which is preliminary data.</text>
</comment>
<organism evidence="1 2">
    <name type="scientific">Acidiluteibacter ferrifornacis</name>
    <dbReference type="NCBI Taxonomy" id="2692424"/>
    <lineage>
        <taxon>Bacteria</taxon>
        <taxon>Pseudomonadati</taxon>
        <taxon>Bacteroidota</taxon>
        <taxon>Flavobacteriia</taxon>
        <taxon>Flavobacteriales</taxon>
        <taxon>Cryomorphaceae</taxon>
        <taxon>Acidiluteibacter</taxon>
    </lineage>
</organism>
<dbReference type="RefSeq" id="WP_160633517.1">
    <property type="nucleotide sequence ID" value="NZ_WWNE01000008.1"/>
</dbReference>
<evidence type="ECO:0000313" key="1">
    <source>
        <dbReference type="EMBL" id="NBG66559.1"/>
    </source>
</evidence>
<evidence type="ECO:0000313" key="2">
    <source>
        <dbReference type="Proteomes" id="UP000470771"/>
    </source>
</evidence>
<dbReference type="Proteomes" id="UP000470771">
    <property type="component" value="Unassembled WGS sequence"/>
</dbReference>
<keyword evidence="2" id="KW-1185">Reference proteome</keyword>